<evidence type="ECO:0000313" key="4">
    <source>
        <dbReference type="Proteomes" id="UP000475249"/>
    </source>
</evidence>
<evidence type="ECO:0000256" key="1">
    <source>
        <dbReference type="SAM" id="SignalP"/>
    </source>
</evidence>
<dbReference type="SUPFAM" id="SSF56935">
    <property type="entry name" value="Porins"/>
    <property type="match status" value="1"/>
</dbReference>
<feature type="signal peptide" evidence="1">
    <location>
        <begin position="1"/>
        <end position="20"/>
    </location>
</feature>
<evidence type="ECO:0000259" key="2">
    <source>
        <dbReference type="Pfam" id="PF19783"/>
    </source>
</evidence>
<protein>
    <recommendedName>
        <fullName evidence="2">DUF6268 domain-containing protein</fullName>
    </recommendedName>
</protein>
<evidence type="ECO:0000313" key="3">
    <source>
        <dbReference type="EMBL" id="NAS11205.1"/>
    </source>
</evidence>
<keyword evidence="1" id="KW-0732">Signal</keyword>
<feature type="domain" description="DUF6268" evidence="2">
    <location>
        <begin position="86"/>
        <end position="287"/>
    </location>
</feature>
<gene>
    <name evidence="3" type="ORF">GTQ38_04285</name>
</gene>
<keyword evidence="4" id="KW-1185">Reference proteome</keyword>
<dbReference type="AlphaFoldDB" id="A0A6L9E8Y2"/>
<organism evidence="3 4">
    <name type="scientific">Poritiphilus flavus</name>
    <dbReference type="NCBI Taxonomy" id="2697053"/>
    <lineage>
        <taxon>Bacteria</taxon>
        <taxon>Pseudomonadati</taxon>
        <taxon>Bacteroidota</taxon>
        <taxon>Flavobacteriia</taxon>
        <taxon>Flavobacteriales</taxon>
        <taxon>Flavobacteriaceae</taxon>
        <taxon>Poritiphilus</taxon>
    </lineage>
</organism>
<sequence>MIKHIGIWCCFLCFSGVALAQSTDIIRLEYTQIPENSNGIKTTRYRVLGNFPIALGPEKYVITGLEYNFLDIDVSRTFPFDFSELEQLHIIDFNLGYITRWNENWRFIGIVTPRLASNFVNGIESNDFLLNATAVFLKTKNDTDKPFRLFAGITFNSASGLPIPLPLISYRRRFHRNWSFNIGVPRMNLEYHLNDQHSFEIGALLDGYFVNAQNDILLPDGAIGANISLSAVLGNIGYRYRVTEEISFYGFFGHTIIQSGLLRDDKRKNVFVLNEDQNIYFRVGFRVGIF</sequence>
<dbReference type="InterPro" id="IPR046235">
    <property type="entry name" value="DUF6268"/>
</dbReference>
<proteinExistence type="predicted"/>
<reference evidence="3 4" key="1">
    <citation type="submission" date="2020-01" db="EMBL/GenBank/DDBJ databases">
        <title>Bacteria diversity of Porities sp.</title>
        <authorList>
            <person name="Wang G."/>
        </authorList>
    </citation>
    <scope>NUCLEOTIDE SEQUENCE [LARGE SCALE GENOMIC DNA]</scope>
    <source>
        <strain evidence="3 4">R33</strain>
    </source>
</reference>
<dbReference type="RefSeq" id="WP_161434247.1">
    <property type="nucleotide sequence ID" value="NZ_WXYO01000002.1"/>
</dbReference>
<dbReference type="EMBL" id="WXYO01000002">
    <property type="protein sequence ID" value="NAS11205.1"/>
    <property type="molecule type" value="Genomic_DNA"/>
</dbReference>
<name>A0A6L9E8Y2_9FLAO</name>
<dbReference type="Pfam" id="PF19783">
    <property type="entry name" value="DUF6268"/>
    <property type="match status" value="1"/>
</dbReference>
<dbReference type="Proteomes" id="UP000475249">
    <property type="component" value="Unassembled WGS sequence"/>
</dbReference>
<feature type="chain" id="PRO_5027083520" description="DUF6268 domain-containing protein" evidence="1">
    <location>
        <begin position="21"/>
        <end position="290"/>
    </location>
</feature>
<comment type="caution">
    <text evidence="3">The sequence shown here is derived from an EMBL/GenBank/DDBJ whole genome shotgun (WGS) entry which is preliminary data.</text>
</comment>
<accession>A0A6L9E8Y2</accession>